<feature type="binding site" evidence="14">
    <location>
        <position position="770"/>
    </location>
    <ligand>
        <name>Mg(2+)</name>
        <dbReference type="ChEBI" id="CHEBI:18420"/>
    </ligand>
</feature>
<evidence type="ECO:0000256" key="12">
    <source>
        <dbReference type="PIRSR" id="PIRSR000853-1"/>
    </source>
</evidence>
<dbReference type="PANTHER" id="PTHR22931:SF9">
    <property type="entry name" value="PYRUVATE, PHOSPHATE DIKINASE 1, CHLOROPLASTIC"/>
    <property type="match status" value="1"/>
</dbReference>
<dbReference type="AlphaFoldDB" id="A0A0V8RZS2"/>
<keyword evidence="8 18" id="KW-0418">Kinase</keyword>
<dbReference type="Gene3D" id="3.50.30.10">
    <property type="entry name" value="Phosphohistidine domain"/>
    <property type="match status" value="1"/>
</dbReference>
<dbReference type="Proteomes" id="UP000054686">
    <property type="component" value="Unassembled WGS sequence"/>
</dbReference>
<dbReference type="SUPFAM" id="SSF52009">
    <property type="entry name" value="Phosphohistidine domain"/>
    <property type="match status" value="1"/>
</dbReference>
<evidence type="ECO:0000256" key="13">
    <source>
        <dbReference type="PIRSR" id="PIRSR000853-2"/>
    </source>
</evidence>
<dbReference type="SUPFAM" id="SSF56059">
    <property type="entry name" value="Glutathione synthetase ATP-binding domain-like"/>
    <property type="match status" value="1"/>
</dbReference>
<keyword evidence="10 14" id="KW-0460">Magnesium</keyword>
<dbReference type="Pfam" id="PF02896">
    <property type="entry name" value="PEP-utilizers_C"/>
    <property type="match status" value="1"/>
</dbReference>
<dbReference type="OrthoDB" id="9765468at2"/>
<evidence type="ECO:0000313" key="18">
    <source>
        <dbReference type="EMBL" id="KSW13512.1"/>
    </source>
</evidence>
<comment type="caution">
    <text evidence="18">The sequence shown here is derived from an EMBL/GenBank/DDBJ whole genome shotgun (WGS) entry which is preliminary data.</text>
</comment>
<feature type="binding site" evidence="13">
    <location>
        <position position="794"/>
    </location>
    <ligand>
        <name>substrate</name>
    </ligand>
</feature>
<evidence type="ECO:0000256" key="3">
    <source>
        <dbReference type="ARBA" id="ARBA00011994"/>
    </source>
</evidence>
<dbReference type="InterPro" id="IPR036637">
    <property type="entry name" value="Phosphohistidine_dom_sf"/>
</dbReference>
<organism evidence="18 19">
    <name type="scientific">Schaalia odontolytica</name>
    <dbReference type="NCBI Taxonomy" id="1660"/>
    <lineage>
        <taxon>Bacteria</taxon>
        <taxon>Bacillati</taxon>
        <taxon>Actinomycetota</taxon>
        <taxon>Actinomycetes</taxon>
        <taxon>Actinomycetales</taxon>
        <taxon>Actinomycetaceae</taxon>
        <taxon>Schaalia</taxon>
    </lineage>
</organism>
<feature type="domain" description="Pyruvate phosphate dikinase AMP/ATP-binding" evidence="16">
    <location>
        <begin position="58"/>
        <end position="285"/>
    </location>
</feature>
<evidence type="ECO:0000256" key="8">
    <source>
        <dbReference type="ARBA" id="ARBA00022777"/>
    </source>
</evidence>
<dbReference type="InterPro" id="IPR010121">
    <property type="entry name" value="Pyruvate_phosphate_dikinase"/>
</dbReference>
<feature type="binding site" evidence="13">
    <location>
        <position position="793"/>
    </location>
    <ligand>
        <name>substrate</name>
    </ligand>
</feature>
<evidence type="ECO:0000256" key="6">
    <source>
        <dbReference type="ARBA" id="ARBA00022723"/>
    </source>
</evidence>
<name>A0A0V8RZS2_9ACTO</name>
<feature type="binding site" evidence="13">
    <location>
        <position position="791"/>
    </location>
    <ligand>
        <name>substrate</name>
    </ligand>
</feature>
<reference evidence="18 19" key="1">
    <citation type="submission" date="2015-10" db="EMBL/GenBank/DDBJ databases">
        <title>Draft Genome of Actinomyces odontolyticus subsp. actinosynbacter strain XH001.</title>
        <authorList>
            <person name="Mclean J.S."/>
            <person name="He X."/>
        </authorList>
    </citation>
    <scope>NUCLEOTIDE SEQUENCE [LARGE SCALE GENOMIC DNA]</scope>
    <source>
        <strain evidence="18 19">XH001</strain>
    </source>
</reference>
<dbReference type="NCBIfam" id="NF004531">
    <property type="entry name" value="PRK05878.1"/>
    <property type="match status" value="1"/>
</dbReference>
<evidence type="ECO:0000313" key="19">
    <source>
        <dbReference type="Proteomes" id="UP000054686"/>
    </source>
</evidence>
<keyword evidence="18" id="KW-0670">Pyruvate</keyword>
<feature type="binding site" evidence="13">
    <location>
        <position position="637"/>
    </location>
    <ligand>
        <name>substrate</name>
    </ligand>
</feature>
<accession>A0A0V8RZS2</accession>
<dbReference type="GO" id="GO:0016301">
    <property type="term" value="F:kinase activity"/>
    <property type="evidence" value="ECO:0007669"/>
    <property type="project" value="UniProtKB-UniRule"/>
</dbReference>
<evidence type="ECO:0000259" key="16">
    <source>
        <dbReference type="Pfam" id="PF01326"/>
    </source>
</evidence>
<evidence type="ECO:0000256" key="11">
    <source>
        <dbReference type="PIRNR" id="PIRNR000853"/>
    </source>
</evidence>
<feature type="domain" description="PEP-utilising enzyme mobile" evidence="15">
    <location>
        <begin position="420"/>
        <end position="499"/>
    </location>
</feature>
<dbReference type="InterPro" id="IPR015813">
    <property type="entry name" value="Pyrv/PenolPyrv_kinase-like_dom"/>
</dbReference>
<evidence type="ECO:0000256" key="2">
    <source>
        <dbReference type="ARBA" id="ARBA00007837"/>
    </source>
</evidence>
<keyword evidence="7" id="KW-0547">Nucleotide-binding</keyword>
<dbReference type="GO" id="GO:0050242">
    <property type="term" value="F:pyruvate, phosphate dikinase activity"/>
    <property type="evidence" value="ECO:0007669"/>
    <property type="project" value="UniProtKB-UniRule"/>
</dbReference>
<comment type="cofactor">
    <cofactor evidence="1 11 14">
        <name>Mg(2+)</name>
        <dbReference type="ChEBI" id="CHEBI:18420"/>
    </cofactor>
</comment>
<feature type="binding site" evidence="13">
    <location>
        <position position="792"/>
    </location>
    <ligand>
        <name>substrate</name>
    </ligand>
</feature>
<sequence length="905" mass="97826">MVKYVYDFSEGDKSMKDLLGGKGANLAEMTKLGLPVPPGFTITTEACRAYLKESTVPESLATEVTTALRGVEDQMGRHLGDPSDPLLVSVRSGAKFSMPGMMETVLNIGLNDESVLGLAAVSGNERFAWDSYRRLIQMFGKTVLDIDGDLFSDALDELKAERGVKGDTELTAEDLKGLVDTFKGIVKEQTGNDFPQDPRTQMDMGIEAVFRSWNTERARIYRRRERIPHDLGTAVNICTMVFGNMGENSGTGVCFTRDPSSGHSGVYGDYLENAQGEDVVAGIRNTLPLSALKDINKPVYDELRAIMRKLETHYRDMCDIEFTVERGKLWMLQTRVGKRTAAAAFRIATQLLGEKLITRDEALGRVTGDQLTQLMFPQFDAKAEKELIARGMAASPGAAVGKIAFNNAQAVEAAENGIKTVLVRRETNPDDLPGMVAAEGVLTARGGKTSHAAVVARGMGKTCVCGAESLVIDEAAGTVTIGDLVLTADDTIAIDGQTGEIFRGEVPVADSPVTTYLADGLEAGIAAAGEDQGTRELVEAVDKLLGHADKVRRLHVRANADTPLDSKRAIAFGAEGIGLCRTEHMFLGERRPLVERAILSAPESDERQAAFNELEKLQKQDFLEMLEVMDGKAMTVRLIDPPLHEFMPALIELETKVAVGKATGTLDPADEAMLVEVRRMHEQNPMLGLRGVRLGIYLPGLFALQMRALCEAAAELVARGLNPRPEIMVPLVGSVRELQLVREEGEGIIASVAAAHGVDLSGVSIGAMIELPRAAMTAEDLAEEADFFSFGTNDLTQTVWGFSRDDVEGVFFPQYIEAGIFGVSPFESIDVHGVGTLVSEGVRRARSTKPNIKLGVCGEHGGDPQSIHFFHNVGVDYVSCSPFRVPVARLEAGRAAVEDHVDMTA</sequence>
<dbReference type="Gene3D" id="3.30.470.20">
    <property type="entry name" value="ATP-grasp fold, B domain"/>
    <property type="match status" value="1"/>
</dbReference>
<evidence type="ECO:0000256" key="4">
    <source>
        <dbReference type="ARBA" id="ARBA00020138"/>
    </source>
</evidence>
<feature type="binding site" evidence="13">
    <location>
        <position position="581"/>
    </location>
    <ligand>
        <name>substrate</name>
    </ligand>
</feature>
<dbReference type="Gene3D" id="3.20.20.60">
    <property type="entry name" value="Phosphoenolpyruvate-binding domains"/>
    <property type="match status" value="1"/>
</dbReference>
<dbReference type="EC" id="2.7.9.1" evidence="3 11"/>
<gene>
    <name evidence="18" type="ORF">APY09_03995</name>
</gene>
<feature type="binding site" evidence="14">
    <location>
        <position position="794"/>
    </location>
    <ligand>
        <name>Mg(2+)</name>
        <dbReference type="ChEBI" id="CHEBI:18420"/>
    </ligand>
</feature>
<dbReference type="Gene3D" id="1.10.189.10">
    <property type="entry name" value="Pyruvate Phosphate Dikinase, domain 2"/>
    <property type="match status" value="1"/>
</dbReference>
<evidence type="ECO:0000256" key="5">
    <source>
        <dbReference type="ARBA" id="ARBA00022679"/>
    </source>
</evidence>
<evidence type="ECO:0000259" key="15">
    <source>
        <dbReference type="Pfam" id="PF00391"/>
    </source>
</evidence>
<dbReference type="InterPro" id="IPR000121">
    <property type="entry name" value="PEP_util_C"/>
</dbReference>
<feature type="binding site" evidence="13">
    <location>
        <position position="770"/>
    </location>
    <ligand>
        <name>substrate</name>
    </ligand>
</feature>
<feature type="domain" description="Pyruvate phosphate dikinase AMP/ATP-binding" evidence="16">
    <location>
        <begin position="300"/>
        <end position="344"/>
    </location>
</feature>
<dbReference type="SUPFAM" id="SSF51621">
    <property type="entry name" value="Phosphoenolpyruvate/pyruvate domain"/>
    <property type="match status" value="1"/>
</dbReference>
<dbReference type="PANTHER" id="PTHR22931">
    <property type="entry name" value="PHOSPHOENOLPYRUVATE DIKINASE-RELATED"/>
    <property type="match status" value="1"/>
</dbReference>
<dbReference type="Gene3D" id="1.20.80.30">
    <property type="match status" value="1"/>
</dbReference>
<dbReference type="EMBL" id="LLVT01000001">
    <property type="protein sequence ID" value="KSW13512.1"/>
    <property type="molecule type" value="Genomic_DNA"/>
</dbReference>
<dbReference type="RefSeq" id="WP_060566265.1">
    <property type="nucleotide sequence ID" value="NZ_CP040006.1"/>
</dbReference>
<dbReference type="InterPro" id="IPR018274">
    <property type="entry name" value="PEP_util_AS"/>
</dbReference>
<evidence type="ECO:0000256" key="9">
    <source>
        <dbReference type="ARBA" id="ARBA00022840"/>
    </source>
</evidence>
<comment type="catalytic activity">
    <reaction evidence="11">
        <text>pyruvate + phosphate + ATP = phosphoenolpyruvate + AMP + diphosphate + H(+)</text>
        <dbReference type="Rhea" id="RHEA:10756"/>
        <dbReference type="ChEBI" id="CHEBI:15361"/>
        <dbReference type="ChEBI" id="CHEBI:15378"/>
        <dbReference type="ChEBI" id="CHEBI:30616"/>
        <dbReference type="ChEBI" id="CHEBI:33019"/>
        <dbReference type="ChEBI" id="CHEBI:43474"/>
        <dbReference type="ChEBI" id="CHEBI:58702"/>
        <dbReference type="ChEBI" id="CHEBI:456215"/>
        <dbReference type="EC" id="2.7.9.1"/>
    </reaction>
</comment>
<dbReference type="Gene3D" id="3.30.1490.20">
    <property type="entry name" value="ATP-grasp fold, A domain"/>
    <property type="match status" value="1"/>
</dbReference>
<keyword evidence="6 14" id="KW-0479">Metal-binding</keyword>
<dbReference type="PROSITE" id="PS00370">
    <property type="entry name" value="PEP_ENZYMES_PHOS_SITE"/>
    <property type="match status" value="1"/>
</dbReference>
<protein>
    <recommendedName>
        <fullName evidence="4 11">Pyruvate, phosphate dikinase</fullName>
        <ecNumber evidence="3 11">2.7.9.1</ecNumber>
    </recommendedName>
</protein>
<dbReference type="GO" id="GO:0005524">
    <property type="term" value="F:ATP binding"/>
    <property type="evidence" value="ECO:0007669"/>
    <property type="project" value="UniProtKB-UniRule"/>
</dbReference>
<feature type="active site" description="Tele-phosphohistidine intermediate" evidence="12">
    <location>
        <position position="451"/>
    </location>
</feature>
<proteinExistence type="inferred from homology"/>
<dbReference type="InterPro" id="IPR040442">
    <property type="entry name" value="Pyrv_kinase-like_dom_sf"/>
</dbReference>
<feature type="domain" description="PEP-utilising enzyme C-terminal" evidence="17">
    <location>
        <begin position="541"/>
        <end position="893"/>
    </location>
</feature>
<dbReference type="InterPro" id="IPR008279">
    <property type="entry name" value="PEP-util_enz_mobile_dom"/>
</dbReference>
<evidence type="ECO:0000256" key="10">
    <source>
        <dbReference type="ARBA" id="ARBA00022842"/>
    </source>
</evidence>
<keyword evidence="9" id="KW-0067">ATP-binding</keyword>
<dbReference type="InterPro" id="IPR013815">
    <property type="entry name" value="ATP_grasp_subdomain_1"/>
</dbReference>
<feature type="active site" description="Proton donor" evidence="12">
    <location>
        <position position="857"/>
    </location>
</feature>
<keyword evidence="5 18" id="KW-0808">Transferase</keyword>
<evidence type="ECO:0000256" key="14">
    <source>
        <dbReference type="PIRSR" id="PIRSR000853-3"/>
    </source>
</evidence>
<comment type="similarity">
    <text evidence="2 11">Belongs to the PEP-utilizing enzyme family.</text>
</comment>
<dbReference type="PIRSF" id="PIRSF000853">
    <property type="entry name" value="PPDK"/>
    <property type="match status" value="1"/>
</dbReference>
<dbReference type="Pfam" id="PF00391">
    <property type="entry name" value="PEP-utilizers"/>
    <property type="match status" value="1"/>
</dbReference>
<dbReference type="Pfam" id="PF01326">
    <property type="entry name" value="PPDK_N"/>
    <property type="match status" value="2"/>
</dbReference>
<dbReference type="InterPro" id="IPR002192">
    <property type="entry name" value="PPDK_AMP/ATP-bd"/>
</dbReference>
<evidence type="ECO:0000259" key="17">
    <source>
        <dbReference type="Pfam" id="PF02896"/>
    </source>
</evidence>
<evidence type="ECO:0000256" key="1">
    <source>
        <dbReference type="ARBA" id="ARBA00001946"/>
    </source>
</evidence>
<evidence type="ECO:0000256" key="7">
    <source>
        <dbReference type="ARBA" id="ARBA00022741"/>
    </source>
</evidence>
<dbReference type="NCBIfam" id="TIGR01828">
    <property type="entry name" value="pyru_phos_dikin"/>
    <property type="match status" value="1"/>
</dbReference>
<dbReference type="GO" id="GO:0046872">
    <property type="term" value="F:metal ion binding"/>
    <property type="evidence" value="ECO:0007669"/>
    <property type="project" value="UniProtKB-UniRule"/>
</dbReference>